<dbReference type="Proteomes" id="UP000000763">
    <property type="component" value="Chromosome 11"/>
</dbReference>
<reference evidence="4" key="1">
    <citation type="journal article" date="2005" name="Nature">
        <title>The map-based sequence of the rice genome.</title>
        <authorList>
            <consortium name="International rice genome sequencing project (IRGSP)"/>
            <person name="Matsumoto T."/>
            <person name="Wu J."/>
            <person name="Kanamori H."/>
            <person name="Katayose Y."/>
            <person name="Fujisawa M."/>
            <person name="Namiki N."/>
            <person name="Mizuno H."/>
            <person name="Yamamoto K."/>
            <person name="Antonio B.A."/>
            <person name="Baba T."/>
            <person name="Sakata K."/>
            <person name="Nagamura Y."/>
            <person name="Aoki H."/>
            <person name="Arikawa K."/>
            <person name="Arita K."/>
            <person name="Bito T."/>
            <person name="Chiden Y."/>
            <person name="Fujitsuka N."/>
            <person name="Fukunaka R."/>
            <person name="Hamada M."/>
            <person name="Harada C."/>
            <person name="Hayashi A."/>
            <person name="Hijishita S."/>
            <person name="Honda M."/>
            <person name="Hosokawa S."/>
            <person name="Ichikawa Y."/>
            <person name="Idonuma A."/>
            <person name="Iijima M."/>
            <person name="Ikeda M."/>
            <person name="Ikeno M."/>
            <person name="Ito K."/>
            <person name="Ito S."/>
            <person name="Ito T."/>
            <person name="Ito Y."/>
            <person name="Ito Y."/>
            <person name="Iwabuchi A."/>
            <person name="Kamiya K."/>
            <person name="Karasawa W."/>
            <person name="Kurita K."/>
            <person name="Katagiri S."/>
            <person name="Kikuta A."/>
            <person name="Kobayashi H."/>
            <person name="Kobayashi N."/>
            <person name="Machita K."/>
            <person name="Maehara T."/>
            <person name="Masukawa M."/>
            <person name="Mizubayashi T."/>
            <person name="Mukai Y."/>
            <person name="Nagasaki H."/>
            <person name="Nagata Y."/>
            <person name="Naito S."/>
            <person name="Nakashima M."/>
            <person name="Nakama Y."/>
            <person name="Nakamichi Y."/>
            <person name="Nakamura M."/>
            <person name="Meguro A."/>
            <person name="Negishi M."/>
            <person name="Ohta I."/>
            <person name="Ohta T."/>
            <person name="Okamoto M."/>
            <person name="Ono N."/>
            <person name="Saji S."/>
            <person name="Sakaguchi M."/>
            <person name="Sakai K."/>
            <person name="Shibata M."/>
            <person name="Shimokawa T."/>
            <person name="Song J."/>
            <person name="Takazaki Y."/>
            <person name="Terasawa K."/>
            <person name="Tsugane M."/>
            <person name="Tsuji K."/>
            <person name="Ueda S."/>
            <person name="Waki K."/>
            <person name="Yamagata H."/>
            <person name="Yamamoto M."/>
            <person name="Yamamoto S."/>
            <person name="Yamane H."/>
            <person name="Yoshiki S."/>
            <person name="Yoshihara R."/>
            <person name="Yukawa K."/>
            <person name="Zhong H."/>
            <person name="Yano M."/>
            <person name="Yuan Q."/>
            <person name="Ouyang S."/>
            <person name="Liu J."/>
            <person name="Jones K.M."/>
            <person name="Gansberger K."/>
            <person name="Moffat K."/>
            <person name="Hill J."/>
            <person name="Bera J."/>
            <person name="Fadrosh D."/>
            <person name="Jin S."/>
            <person name="Johri S."/>
            <person name="Kim M."/>
            <person name="Overton L."/>
            <person name="Reardon M."/>
            <person name="Tsitrin T."/>
            <person name="Vuong H."/>
            <person name="Weaver B."/>
            <person name="Ciecko A."/>
            <person name="Tallon L."/>
            <person name="Jackson J."/>
            <person name="Pai G."/>
            <person name="Aken S.V."/>
            <person name="Utterback T."/>
            <person name="Reidmuller S."/>
            <person name="Feldblyum T."/>
            <person name="Hsiao J."/>
            <person name="Zismann V."/>
            <person name="Iobst S."/>
            <person name="de Vazeille A.R."/>
            <person name="Buell C.R."/>
            <person name="Ying K."/>
            <person name="Li Y."/>
            <person name="Lu T."/>
            <person name="Huang Y."/>
            <person name="Zhao Q."/>
            <person name="Feng Q."/>
            <person name="Zhang L."/>
            <person name="Zhu J."/>
            <person name="Weng Q."/>
            <person name="Mu J."/>
            <person name="Lu Y."/>
            <person name="Fan D."/>
            <person name="Liu Y."/>
            <person name="Guan J."/>
            <person name="Zhang Y."/>
            <person name="Yu S."/>
            <person name="Liu X."/>
            <person name="Zhang Y."/>
            <person name="Hong G."/>
            <person name="Han B."/>
            <person name="Choisne N."/>
            <person name="Demange N."/>
            <person name="Orjeda G."/>
            <person name="Samain S."/>
            <person name="Cattolico L."/>
            <person name="Pelletier E."/>
            <person name="Couloux A."/>
            <person name="Segurens B."/>
            <person name="Wincker P."/>
            <person name="D'Hont A."/>
            <person name="Scarpelli C."/>
            <person name="Weissenbach J."/>
            <person name="Salanoubat M."/>
            <person name="Quetier F."/>
            <person name="Yu Y."/>
            <person name="Kim H.R."/>
            <person name="Rambo T."/>
            <person name="Currie J."/>
            <person name="Collura K."/>
            <person name="Luo M."/>
            <person name="Yang T."/>
            <person name="Ammiraju J.S.S."/>
            <person name="Engler F."/>
            <person name="Soderlund C."/>
            <person name="Wing R.A."/>
            <person name="Palmer L.E."/>
            <person name="de la Bastide M."/>
            <person name="Spiegel L."/>
            <person name="Nascimento L."/>
            <person name="Zutavern T."/>
            <person name="O'Shaughnessy A."/>
            <person name="Dike S."/>
            <person name="Dedhia N."/>
            <person name="Preston R."/>
            <person name="Balija V."/>
            <person name="McCombie W.R."/>
            <person name="Chow T."/>
            <person name="Chen H."/>
            <person name="Chung M."/>
            <person name="Chen C."/>
            <person name="Shaw J."/>
            <person name="Wu H."/>
            <person name="Hsiao K."/>
            <person name="Chao Y."/>
            <person name="Chu M."/>
            <person name="Cheng C."/>
            <person name="Hour A."/>
            <person name="Lee P."/>
            <person name="Lin S."/>
            <person name="Lin Y."/>
            <person name="Liou J."/>
            <person name="Liu S."/>
            <person name="Hsing Y."/>
            <person name="Raghuvanshi S."/>
            <person name="Mohanty A."/>
            <person name="Bharti A.K."/>
            <person name="Gaur A."/>
            <person name="Gupta V."/>
            <person name="Kumar D."/>
            <person name="Ravi V."/>
            <person name="Vij S."/>
            <person name="Kapur A."/>
            <person name="Khurana P."/>
            <person name="Khurana P."/>
            <person name="Khurana J.P."/>
            <person name="Tyagi A.K."/>
            <person name="Gaikwad K."/>
            <person name="Singh A."/>
            <person name="Dalal V."/>
            <person name="Srivastava S."/>
            <person name="Dixit A."/>
            <person name="Pal A.K."/>
            <person name="Ghazi I.A."/>
            <person name="Yadav M."/>
            <person name="Pandit A."/>
            <person name="Bhargava A."/>
            <person name="Sureshbabu K."/>
            <person name="Batra K."/>
            <person name="Sharma T.R."/>
            <person name="Mohapatra T."/>
            <person name="Singh N.K."/>
            <person name="Messing J."/>
            <person name="Nelson A.B."/>
            <person name="Fuks G."/>
            <person name="Kavchok S."/>
            <person name="Keizer G."/>
            <person name="Linton E."/>
            <person name="Llaca V."/>
            <person name="Song R."/>
            <person name="Tanyolac B."/>
            <person name="Young S."/>
            <person name="Ho-Il K."/>
            <person name="Hahn J.H."/>
            <person name="Sangsakoo G."/>
            <person name="Vanavichit A."/>
            <person name="de Mattos Luiz.A.T."/>
            <person name="Zimmer P.D."/>
            <person name="Malone G."/>
            <person name="Dellagostin O."/>
            <person name="de Oliveira A.C."/>
            <person name="Bevan M."/>
            <person name="Bancroft I."/>
            <person name="Minx P."/>
            <person name="Cordum H."/>
            <person name="Wilson R."/>
            <person name="Cheng Z."/>
            <person name="Jin W."/>
            <person name="Jiang J."/>
            <person name="Leong S.A."/>
            <person name="Iwama H."/>
            <person name="Gojobori T."/>
            <person name="Itoh T."/>
            <person name="Niimura Y."/>
            <person name="Fujii Y."/>
            <person name="Habara T."/>
            <person name="Sakai H."/>
            <person name="Sato Y."/>
            <person name="Wilson G."/>
            <person name="Kumar K."/>
            <person name="McCouch S."/>
            <person name="Juretic N."/>
            <person name="Hoen D."/>
            <person name="Wright S."/>
            <person name="Bruskiewich R."/>
            <person name="Bureau T."/>
            <person name="Miyao A."/>
            <person name="Hirochika H."/>
            <person name="Nishikawa T."/>
            <person name="Kadowaki K."/>
            <person name="Sugiura M."/>
            <person name="Burr B."/>
            <person name="Sasaki T."/>
        </authorList>
    </citation>
    <scope>NUCLEOTIDE SEQUENCE [LARGE SCALE GENOMIC DNA]</scope>
    <source>
        <strain evidence="4">cv. Nipponbare</strain>
    </source>
</reference>
<evidence type="ECO:0000256" key="1">
    <source>
        <dbReference type="SAM" id="MobiDB-lite"/>
    </source>
</evidence>
<dbReference type="Pfam" id="PF05754">
    <property type="entry name" value="DUF834"/>
    <property type="match status" value="1"/>
</dbReference>
<name>Q2R7G1_ORYSJ</name>
<sequence length="257" mass="27839">MTTLGPNKIRLDRIKTLGINYTGNGIGAAVAGEPRHNNANGGHCEKEEAAAMLTNTYAAMNGEGDGQQRDRTTARYCPRRRRLSGDVRRQRRGGRPSSWCCDAEGGSSSDQGQPGRRRTAAVDQKTAATHWFTARKASGEISAQGNRLPGFSSSLRIQRWRQRPKETMDDDERRGWRHGGDGGAPVHDDGQSPVGFGAKKPAAGIELDFVEPREVAALTGYGRGDGALRLERRPEVEREGERGESVCGDGGGRDLRG</sequence>
<accession>Q2R7G1</accession>
<dbReference type="InterPro" id="IPR008552">
    <property type="entry name" value="DUF834"/>
</dbReference>
<organism evidence="3 4">
    <name type="scientific">Oryza sativa subsp. japonica</name>
    <name type="common">Rice</name>
    <dbReference type="NCBI Taxonomy" id="39947"/>
    <lineage>
        <taxon>Eukaryota</taxon>
        <taxon>Viridiplantae</taxon>
        <taxon>Streptophyta</taxon>
        <taxon>Embryophyta</taxon>
        <taxon>Tracheophyta</taxon>
        <taxon>Spermatophyta</taxon>
        <taxon>Magnoliopsida</taxon>
        <taxon>Liliopsida</taxon>
        <taxon>Poales</taxon>
        <taxon>Poaceae</taxon>
        <taxon>BOP clade</taxon>
        <taxon>Oryzoideae</taxon>
        <taxon>Oryzeae</taxon>
        <taxon>Oryzinae</taxon>
        <taxon>Oryza</taxon>
        <taxon>Oryza sativa</taxon>
    </lineage>
</organism>
<feature type="region of interest" description="Disordered" evidence="1">
    <location>
        <begin position="225"/>
        <end position="257"/>
    </location>
</feature>
<feature type="region of interest" description="Disordered" evidence="1">
    <location>
        <begin position="60"/>
        <end position="124"/>
    </location>
</feature>
<protein>
    <recommendedName>
        <fullName evidence="2">DUF834 domain-containing protein</fullName>
    </recommendedName>
</protein>
<feature type="compositionally biased region" description="Basic and acidic residues" evidence="1">
    <location>
        <begin position="163"/>
        <end position="190"/>
    </location>
</feature>
<evidence type="ECO:0000313" key="4">
    <source>
        <dbReference type="Proteomes" id="UP000000763"/>
    </source>
</evidence>
<feature type="compositionally biased region" description="Basic and acidic residues" evidence="1">
    <location>
        <begin position="226"/>
        <end position="244"/>
    </location>
</feature>
<gene>
    <name evidence="3" type="ordered locus">LOC_Os11g16710</name>
</gene>
<feature type="domain" description="DUF834" evidence="2">
    <location>
        <begin position="173"/>
        <end position="226"/>
    </location>
</feature>
<dbReference type="EMBL" id="AC135498">
    <property type="protein sequence ID" value="AAX96455.1"/>
    <property type="molecule type" value="Genomic_DNA"/>
</dbReference>
<proteinExistence type="predicted"/>
<dbReference type="AlphaFoldDB" id="Q2R7G1"/>
<evidence type="ECO:0000313" key="3">
    <source>
        <dbReference type="EMBL" id="AAX96455.1"/>
    </source>
</evidence>
<evidence type="ECO:0000259" key="2">
    <source>
        <dbReference type="Pfam" id="PF05754"/>
    </source>
</evidence>
<feature type="region of interest" description="Disordered" evidence="1">
    <location>
        <begin position="161"/>
        <end position="199"/>
    </location>
</feature>
<reference evidence="4" key="2">
    <citation type="journal article" date="2008" name="Nucleic Acids Res.">
        <title>The rice annotation project database (RAP-DB): 2008 update.</title>
        <authorList>
            <consortium name="The rice annotation project (RAP)"/>
        </authorList>
    </citation>
    <scope>GENOME REANNOTATION</scope>
    <source>
        <strain evidence="4">cv. Nipponbare</strain>
    </source>
</reference>